<dbReference type="Proteomes" id="UP000255283">
    <property type="component" value="Unassembled WGS sequence"/>
</dbReference>
<dbReference type="GO" id="GO:0004553">
    <property type="term" value="F:hydrolase activity, hydrolyzing O-glycosyl compounds"/>
    <property type="evidence" value="ECO:0007669"/>
    <property type="project" value="InterPro"/>
</dbReference>
<reference evidence="5 6" key="1">
    <citation type="submission" date="2018-06" db="EMBL/GenBank/DDBJ databases">
        <authorList>
            <consortium name="Pathogen Informatics"/>
            <person name="Doyle S."/>
        </authorList>
    </citation>
    <scope>NUCLEOTIDE SEQUENCE [LARGE SCALE GENOMIC DNA]</scope>
    <source>
        <strain evidence="5 6">NCTC13063</strain>
    </source>
</reference>
<accession>A0AAQ1ZM03</accession>
<dbReference type="SUPFAM" id="SSF51445">
    <property type="entry name" value="(Trans)glycosidases"/>
    <property type="match status" value="1"/>
</dbReference>
<dbReference type="AlphaFoldDB" id="A0AAQ1ZM03"/>
<keyword evidence="2" id="KW-0326">Glycosidase</keyword>
<gene>
    <name evidence="5" type="ORF">NCTC13063_02447</name>
</gene>
<evidence type="ECO:0000256" key="3">
    <source>
        <dbReference type="SAM" id="SignalP"/>
    </source>
</evidence>
<dbReference type="Gene3D" id="3.20.20.80">
    <property type="entry name" value="Glycosidases"/>
    <property type="match status" value="1"/>
</dbReference>
<evidence type="ECO:0000313" key="5">
    <source>
        <dbReference type="EMBL" id="SUB96676.1"/>
    </source>
</evidence>
<dbReference type="Pfam" id="PF00150">
    <property type="entry name" value="Cellulase"/>
    <property type="match status" value="1"/>
</dbReference>
<evidence type="ECO:0000256" key="1">
    <source>
        <dbReference type="ARBA" id="ARBA00022801"/>
    </source>
</evidence>
<dbReference type="InterPro" id="IPR001547">
    <property type="entry name" value="Glyco_hydro_5"/>
</dbReference>
<dbReference type="GO" id="GO:0000272">
    <property type="term" value="P:polysaccharide catabolic process"/>
    <property type="evidence" value="ECO:0007669"/>
    <property type="project" value="InterPro"/>
</dbReference>
<feature type="domain" description="Glycoside hydrolase family 5" evidence="4">
    <location>
        <begin position="167"/>
        <end position="306"/>
    </location>
</feature>
<keyword evidence="1 5" id="KW-0378">Hydrolase</keyword>
<dbReference type="InterPro" id="IPR017853">
    <property type="entry name" value="GH"/>
</dbReference>
<keyword evidence="3" id="KW-0732">Signal</keyword>
<dbReference type="EMBL" id="UGTJ01000002">
    <property type="protein sequence ID" value="SUB96676.1"/>
    <property type="molecule type" value="Genomic_DNA"/>
</dbReference>
<sequence length="829" mass="90892">MILMKNFLLAMAVAVMPFEAFAQFGVVAPLHVNGNQLNDEHGNKVVLHGVMDTPNPYFNHYRWGQQCTDATVPACIDYFEKVFAGIANPAKGTYCNIFRLHLDPCWTNDPAKPKTGSEQGEANISRFSSTRLQKYLNTLYWPIAQKALNHGLYVVMRPPGVCPKDLRVGDAYQQYLKTVWRIVSAHAGVKKHAGVVSLELANEPVHVYGTNGQSSPRALHDYFQPIVDVIRANGFKGIIWIPGTGYQSQYQSYATHPISDDNYGYAVHVYPGWYGASDKSYDHQAFIRNFKAQVPVVTSKPILVSEIDWSPEKPGAGKYNEFGQWVPANLGTWGTATTSKWGNAWKAVKDHYGNISMTLTSTDDYLDVDQYLKDGRVTDAFGGNTEACAKTCFYWYYEYSKKDFAVRSGGTSPILPPANNNTGGNLIKPWPVQSDIVPVGWTVVDNGIECSEGTTQNGPRLMQFAAGGEFAHGFYVREVSASKAGYIEYGGKNGYLLPLAFGEYELTCNAIAWTGEPWLKCEVFDPTGDILASTIVAVRPNIVRNRNARITGSTRIGLSFYSMQKGNYRVRFTPVADQQGNGGEWREVVIGNIALHSKGNPLAFDKGGEVPEGWTVVDADRKATTGSAGSGPRTFSFSGGGDISTGLYIRQSDATKGGYAEYGTTPGYGLSLKAGHYTLSYHAVAWAGSPFVKCEVLDRSNRVLGSQVISCDKSVEKNLSASTSASSRGVVHFHAPSTDYYHFRWTPVADRQGNPGTWLEVVFGHIKIQQGAVQAKATSSANDETTALKAAQLSTGTSTNDVWYNLQGQRVVRPVKGLYIHKGRKVLVK</sequence>
<protein>
    <submittedName>
        <fullName evidence="5">Cellulase (Glycosyl hydrolase family 5)</fullName>
    </submittedName>
</protein>
<proteinExistence type="predicted"/>
<name>A0AAQ1ZM03_9BACT</name>
<feature type="signal peptide" evidence="3">
    <location>
        <begin position="1"/>
        <end position="22"/>
    </location>
</feature>
<evidence type="ECO:0000259" key="4">
    <source>
        <dbReference type="Pfam" id="PF00150"/>
    </source>
</evidence>
<organism evidence="5 6">
    <name type="scientific">Segatella buccae</name>
    <dbReference type="NCBI Taxonomy" id="28126"/>
    <lineage>
        <taxon>Bacteria</taxon>
        <taxon>Pseudomonadati</taxon>
        <taxon>Bacteroidota</taxon>
        <taxon>Bacteroidia</taxon>
        <taxon>Bacteroidales</taxon>
        <taxon>Prevotellaceae</taxon>
        <taxon>Segatella</taxon>
    </lineage>
</organism>
<evidence type="ECO:0000256" key="2">
    <source>
        <dbReference type="ARBA" id="ARBA00023295"/>
    </source>
</evidence>
<evidence type="ECO:0000313" key="6">
    <source>
        <dbReference type="Proteomes" id="UP000255283"/>
    </source>
</evidence>
<comment type="caution">
    <text evidence="5">The sequence shown here is derived from an EMBL/GenBank/DDBJ whole genome shotgun (WGS) entry which is preliminary data.</text>
</comment>
<feature type="chain" id="PRO_5043014595" evidence="3">
    <location>
        <begin position="23"/>
        <end position="829"/>
    </location>
</feature>